<evidence type="ECO:0000313" key="2">
    <source>
        <dbReference type="Proteomes" id="UP000325289"/>
    </source>
</evidence>
<reference evidence="1 2" key="1">
    <citation type="submission" date="2016-10" db="EMBL/GenBank/DDBJ databases">
        <authorList>
            <person name="Varghese N."/>
            <person name="Submissions S."/>
        </authorList>
    </citation>
    <scope>NUCLEOTIDE SEQUENCE [LARGE SCALE GENOMIC DNA]</scope>
    <source>
        <strain evidence="2">YIM D21,KCTC 23444,ACCC 10710</strain>
    </source>
</reference>
<dbReference type="Pfam" id="PF13704">
    <property type="entry name" value="Glyco_tranf_2_4"/>
    <property type="match status" value="1"/>
</dbReference>
<name>A0A1I1VMM7_9RHOB</name>
<evidence type="ECO:0000313" key="1">
    <source>
        <dbReference type="EMBL" id="SFD82313.1"/>
    </source>
</evidence>
<gene>
    <name evidence="1" type="ORF">SAMN04515678_103199</name>
</gene>
<dbReference type="Proteomes" id="UP000325289">
    <property type="component" value="Unassembled WGS sequence"/>
</dbReference>
<sequence length="318" mass="35680">MNRWGAVCTTNAALEAVLDFAAWHLELGAQRIYLYLDEPDPETEATLSAHPRLRVVRTDDAYWKKRGGRPEAHQARQSRNARHAYSRRTEVDWLTHIDVDEFLVPERPVEEVLSALPGDVFCTRVRPMEALAPGAGDMPGTRSFKALHLDQTRRAAAARACFPDWADHLSGGFLSHVAGKLFFRTGAEGVQIRIHNVFRAGEQNPGMVELPQIALAHLHAESWDHFLAAYRFRLARGSYRAELKPQVRGPDALSLHDLFRRIEAEGGEAALRRFFEDVATATPTLCAALEREGLLRRLPFAPTALRRTHFPGIVDAEV</sequence>
<keyword evidence="2" id="KW-1185">Reference proteome</keyword>
<dbReference type="EMBL" id="FOMS01000003">
    <property type="protein sequence ID" value="SFD82313.1"/>
    <property type="molecule type" value="Genomic_DNA"/>
</dbReference>
<dbReference type="RefSeq" id="WP_149755102.1">
    <property type="nucleotide sequence ID" value="NZ_FOMS01000003.1"/>
</dbReference>
<keyword evidence="1" id="KW-0808">Transferase</keyword>
<dbReference type="OrthoDB" id="7203640at2"/>
<protein>
    <submittedName>
        <fullName evidence="1">Glycosyl transferase family 2</fullName>
    </submittedName>
</protein>
<organism evidence="1 2">
    <name type="scientific">Roseivivax sediminis</name>
    <dbReference type="NCBI Taxonomy" id="936889"/>
    <lineage>
        <taxon>Bacteria</taxon>
        <taxon>Pseudomonadati</taxon>
        <taxon>Pseudomonadota</taxon>
        <taxon>Alphaproteobacteria</taxon>
        <taxon>Rhodobacterales</taxon>
        <taxon>Roseobacteraceae</taxon>
        <taxon>Roseivivax</taxon>
    </lineage>
</organism>
<proteinExistence type="predicted"/>
<dbReference type="AlphaFoldDB" id="A0A1I1VMM7"/>
<accession>A0A1I1VMM7</accession>
<dbReference type="GO" id="GO:0016740">
    <property type="term" value="F:transferase activity"/>
    <property type="evidence" value="ECO:0007669"/>
    <property type="project" value="UniProtKB-KW"/>
</dbReference>